<dbReference type="InterPro" id="IPR038508">
    <property type="entry name" value="ArfGAP_dom_sf"/>
</dbReference>
<evidence type="ECO:0000256" key="1">
    <source>
        <dbReference type="ARBA" id="ARBA00022468"/>
    </source>
</evidence>
<dbReference type="Proteomes" id="UP000238350">
    <property type="component" value="Unassembled WGS sequence"/>
</dbReference>
<dbReference type="OrthoDB" id="10266696at2759"/>
<dbReference type="STRING" id="45607.A0A2T0FEL5"/>
<evidence type="ECO:0000256" key="4">
    <source>
        <dbReference type="ARBA" id="ARBA00022833"/>
    </source>
</evidence>
<comment type="caution">
    <text evidence="8">The sequence shown here is derived from an EMBL/GenBank/DDBJ whole genome shotgun (WGS) entry which is preliminary data.</text>
</comment>
<sequence length="409" mass="44124">MAGERETSTQNKQILKRLLADPANKTCADCKTATHPRWASWNLGVFLCIRCSGVHRSLGTHISKVRSVDLDSWTDMHLEQMVKWGNQKANMYWESKLGPKYVPDSSKIVNFIKTKYELKRWVSGPVLPDPTSFDSVTNTITSEDIPLSKVKQTLAPTPSNSNVRTIDLLGSYDTNTEPARLAPAVISVMPSLLDFDSPTTPSQSVPPPQTSTNRTERLGSGPRVATSKTGPLLARPRVVTNVQTSSDAAQEQRSNVPVNSAQTSSAPLPSQRVDLKKSILSLYAQKPTPSPQPTHKSQAPVAKQVHSSASSGPVDLADMQYGSWSTTSKPTQASSLVDSLSGLSFQPSTLSSSTAVNNKPAEVTFTSQSLIAGPNVLVDADKFPATTPEETTAVAPEPDDGDIFANVWK</sequence>
<dbReference type="PRINTS" id="PR00405">
    <property type="entry name" value="REVINTRACTNG"/>
</dbReference>
<keyword evidence="3 5" id="KW-0863">Zinc-finger</keyword>
<dbReference type="InterPro" id="IPR051718">
    <property type="entry name" value="ARF_GTPase-activating"/>
</dbReference>
<keyword evidence="1" id="KW-0343">GTPase activation</keyword>
<dbReference type="GO" id="GO:0005096">
    <property type="term" value="F:GTPase activator activity"/>
    <property type="evidence" value="ECO:0007669"/>
    <property type="project" value="UniProtKB-KW"/>
</dbReference>
<protein>
    <recommendedName>
        <fullName evidence="7">Arf-GAP domain-containing protein</fullName>
    </recommendedName>
</protein>
<dbReference type="PROSITE" id="PS50115">
    <property type="entry name" value="ARFGAP"/>
    <property type="match status" value="1"/>
</dbReference>
<dbReference type="PANTHER" id="PTHR45705:SF1">
    <property type="entry name" value="FI20236P1"/>
    <property type="match status" value="1"/>
</dbReference>
<dbReference type="Pfam" id="PF01412">
    <property type="entry name" value="ArfGap"/>
    <property type="match status" value="1"/>
</dbReference>
<organism evidence="8 9">
    <name type="scientific">Wickerhamiella sorbophila</name>
    <dbReference type="NCBI Taxonomy" id="45607"/>
    <lineage>
        <taxon>Eukaryota</taxon>
        <taxon>Fungi</taxon>
        <taxon>Dikarya</taxon>
        <taxon>Ascomycota</taxon>
        <taxon>Saccharomycotina</taxon>
        <taxon>Dipodascomycetes</taxon>
        <taxon>Dipodascales</taxon>
        <taxon>Trichomonascaceae</taxon>
        <taxon>Wickerhamiella</taxon>
    </lineage>
</organism>
<dbReference type="InterPro" id="IPR037278">
    <property type="entry name" value="ARFGAP/RecO"/>
</dbReference>
<evidence type="ECO:0000256" key="5">
    <source>
        <dbReference type="PROSITE-ProRule" id="PRU00288"/>
    </source>
</evidence>
<evidence type="ECO:0000259" key="7">
    <source>
        <dbReference type="PROSITE" id="PS50115"/>
    </source>
</evidence>
<dbReference type="Gene3D" id="1.10.220.150">
    <property type="entry name" value="Arf GTPase activating protein"/>
    <property type="match status" value="1"/>
</dbReference>
<reference evidence="8 9" key="1">
    <citation type="submission" date="2017-04" db="EMBL/GenBank/DDBJ databases">
        <title>Genome sequencing of [Candida] sorbophila.</title>
        <authorList>
            <person name="Ahn J.O."/>
        </authorList>
    </citation>
    <scope>NUCLEOTIDE SEQUENCE [LARGE SCALE GENOMIC DNA]</scope>
    <source>
        <strain evidence="8 9">DS02</strain>
    </source>
</reference>
<dbReference type="GeneID" id="36514807"/>
<evidence type="ECO:0000256" key="2">
    <source>
        <dbReference type="ARBA" id="ARBA00022723"/>
    </source>
</evidence>
<evidence type="ECO:0000313" key="8">
    <source>
        <dbReference type="EMBL" id="PRT53438.1"/>
    </source>
</evidence>
<dbReference type="SMART" id="SM00105">
    <property type="entry name" value="ArfGap"/>
    <property type="match status" value="1"/>
</dbReference>
<evidence type="ECO:0000256" key="6">
    <source>
        <dbReference type="SAM" id="MobiDB-lite"/>
    </source>
</evidence>
<name>A0A2T0FEL5_9ASCO</name>
<accession>A0A2T0FEL5</accession>
<feature type="region of interest" description="Disordered" evidence="6">
    <location>
        <begin position="195"/>
        <end position="271"/>
    </location>
</feature>
<dbReference type="AlphaFoldDB" id="A0A2T0FEL5"/>
<dbReference type="RefSeq" id="XP_024663384.1">
    <property type="nucleotide sequence ID" value="XM_024807616.1"/>
</dbReference>
<feature type="compositionally biased region" description="Polar residues" evidence="6">
    <location>
        <begin position="240"/>
        <end position="268"/>
    </location>
</feature>
<feature type="domain" description="Arf-GAP" evidence="7">
    <location>
        <begin position="12"/>
        <end position="133"/>
    </location>
</feature>
<proteinExistence type="predicted"/>
<gene>
    <name evidence="8" type="ORF">B9G98_01058</name>
</gene>
<dbReference type="PANTHER" id="PTHR45705">
    <property type="entry name" value="FI20236P1"/>
    <property type="match status" value="1"/>
</dbReference>
<keyword evidence="2" id="KW-0479">Metal-binding</keyword>
<dbReference type="SUPFAM" id="SSF57863">
    <property type="entry name" value="ArfGap/RecO-like zinc finger"/>
    <property type="match status" value="1"/>
</dbReference>
<keyword evidence="9" id="KW-1185">Reference proteome</keyword>
<evidence type="ECO:0000256" key="3">
    <source>
        <dbReference type="ARBA" id="ARBA00022771"/>
    </source>
</evidence>
<evidence type="ECO:0000313" key="9">
    <source>
        <dbReference type="Proteomes" id="UP000238350"/>
    </source>
</evidence>
<dbReference type="GO" id="GO:0005737">
    <property type="term" value="C:cytoplasm"/>
    <property type="evidence" value="ECO:0007669"/>
    <property type="project" value="TreeGrafter"/>
</dbReference>
<feature type="region of interest" description="Disordered" evidence="6">
    <location>
        <begin position="285"/>
        <end position="315"/>
    </location>
</feature>
<dbReference type="FunFam" id="1.10.220.150:FF:000009">
    <property type="entry name" value="stromal membrane-associated protein 1 isoform X1"/>
    <property type="match status" value="1"/>
</dbReference>
<dbReference type="EMBL" id="NDIQ01000001">
    <property type="protein sequence ID" value="PRT53438.1"/>
    <property type="molecule type" value="Genomic_DNA"/>
</dbReference>
<keyword evidence="4" id="KW-0862">Zinc</keyword>
<dbReference type="InterPro" id="IPR001164">
    <property type="entry name" value="ArfGAP_dom"/>
</dbReference>
<dbReference type="GO" id="GO:0008270">
    <property type="term" value="F:zinc ion binding"/>
    <property type="evidence" value="ECO:0007669"/>
    <property type="project" value="UniProtKB-KW"/>
</dbReference>